<dbReference type="EMBL" id="OOIL02000560">
    <property type="protein sequence ID" value="VFQ66937.1"/>
    <property type="molecule type" value="Genomic_DNA"/>
</dbReference>
<reference evidence="2 3" key="1">
    <citation type="submission" date="2018-04" db="EMBL/GenBank/DDBJ databases">
        <authorList>
            <person name="Vogel A."/>
        </authorList>
    </citation>
    <scope>NUCLEOTIDE SEQUENCE [LARGE SCALE GENOMIC DNA]</scope>
</reference>
<proteinExistence type="predicted"/>
<evidence type="ECO:0000313" key="3">
    <source>
        <dbReference type="Proteomes" id="UP000595140"/>
    </source>
</evidence>
<name>A0A484KUX0_9ASTE</name>
<feature type="region of interest" description="Disordered" evidence="1">
    <location>
        <begin position="1"/>
        <end position="56"/>
    </location>
</feature>
<evidence type="ECO:0000256" key="1">
    <source>
        <dbReference type="SAM" id="MobiDB-lite"/>
    </source>
</evidence>
<feature type="compositionally biased region" description="Basic and acidic residues" evidence="1">
    <location>
        <begin position="7"/>
        <end position="48"/>
    </location>
</feature>
<sequence length="200" mass="22854">MNVHQSALDEVKEAAEAEKKEMRDEVDRLAKELLDKRNRSSNLERENPDLQGRTIRLEEEKTSLSFEVESTSDLVAKLEAEKGDLVCRLEEAVETFKASPEFGATAMEQMDKLVPKWVATRLGEDWMVEQSKVSYRRGLFKTQQVFRRKLALLPKGTSLPDFSLPPPCDDIEEFDPTPYIEEEDFGEEENEEIGLGDQGN</sequence>
<keyword evidence="3" id="KW-1185">Reference proteome</keyword>
<organism evidence="2 3">
    <name type="scientific">Cuscuta campestris</name>
    <dbReference type="NCBI Taxonomy" id="132261"/>
    <lineage>
        <taxon>Eukaryota</taxon>
        <taxon>Viridiplantae</taxon>
        <taxon>Streptophyta</taxon>
        <taxon>Embryophyta</taxon>
        <taxon>Tracheophyta</taxon>
        <taxon>Spermatophyta</taxon>
        <taxon>Magnoliopsida</taxon>
        <taxon>eudicotyledons</taxon>
        <taxon>Gunneridae</taxon>
        <taxon>Pentapetalae</taxon>
        <taxon>asterids</taxon>
        <taxon>lamiids</taxon>
        <taxon>Solanales</taxon>
        <taxon>Convolvulaceae</taxon>
        <taxon>Cuscuteae</taxon>
        <taxon>Cuscuta</taxon>
        <taxon>Cuscuta subgen. Grammica</taxon>
        <taxon>Cuscuta sect. Cleistogrammica</taxon>
    </lineage>
</organism>
<feature type="compositionally biased region" description="Acidic residues" evidence="1">
    <location>
        <begin position="169"/>
        <end position="194"/>
    </location>
</feature>
<dbReference type="AlphaFoldDB" id="A0A484KUX0"/>
<dbReference type="Proteomes" id="UP000595140">
    <property type="component" value="Unassembled WGS sequence"/>
</dbReference>
<feature type="region of interest" description="Disordered" evidence="1">
    <location>
        <begin position="161"/>
        <end position="200"/>
    </location>
</feature>
<gene>
    <name evidence="2" type="ORF">CCAM_LOCUS8713</name>
</gene>
<protein>
    <submittedName>
        <fullName evidence="2">Uncharacterized protein</fullName>
    </submittedName>
</protein>
<evidence type="ECO:0000313" key="2">
    <source>
        <dbReference type="EMBL" id="VFQ66937.1"/>
    </source>
</evidence>
<accession>A0A484KUX0</accession>